<keyword evidence="2" id="KW-1185">Reference proteome</keyword>
<evidence type="ECO:0000313" key="2">
    <source>
        <dbReference type="Proteomes" id="UP000199409"/>
    </source>
</evidence>
<organism evidence="1 2">
    <name type="scientific">Desulfuromusa kysingii</name>
    <dbReference type="NCBI Taxonomy" id="37625"/>
    <lineage>
        <taxon>Bacteria</taxon>
        <taxon>Pseudomonadati</taxon>
        <taxon>Thermodesulfobacteriota</taxon>
        <taxon>Desulfuromonadia</taxon>
        <taxon>Desulfuromonadales</taxon>
        <taxon>Geopsychrobacteraceae</taxon>
        <taxon>Desulfuromusa</taxon>
    </lineage>
</organism>
<dbReference type="EMBL" id="FNQN01000009">
    <property type="protein sequence ID" value="SEA68190.1"/>
    <property type="molecule type" value="Genomic_DNA"/>
</dbReference>
<reference evidence="1 2" key="1">
    <citation type="submission" date="2016-10" db="EMBL/GenBank/DDBJ databases">
        <authorList>
            <person name="de Groot N.N."/>
        </authorList>
    </citation>
    <scope>NUCLEOTIDE SEQUENCE [LARGE SCALE GENOMIC DNA]</scope>
    <source>
        <strain evidence="1 2">DSM 7343</strain>
    </source>
</reference>
<dbReference type="RefSeq" id="WP_092350000.1">
    <property type="nucleotide sequence ID" value="NZ_FNQN01000009.1"/>
</dbReference>
<proteinExistence type="predicted"/>
<dbReference type="STRING" id="37625.SAMN05660420_02857"/>
<sequence length="190" mass="22687">MHKMHFRANRRKNSKKIRSQRRIQRLINNDPNNLTRGSNVKISENFWYQRKKRAAQRVDQISKGRLILLSNNYLHDKVRYWMRDSHCQHVFKVSLAEIMIHGPEYICPYCSTPIDMLSFGSVEAIQEHVWNLSNNNIEFAKTNTLGSIHDAYIFYNHLHENHLIMSYEHFDELARKSIQIHQDDKIKKAI</sequence>
<dbReference type="AlphaFoldDB" id="A0A1H4D6V7"/>
<gene>
    <name evidence="1" type="ORF">SAMN05660420_02857</name>
</gene>
<protein>
    <submittedName>
        <fullName evidence="1">Uncharacterized protein</fullName>
    </submittedName>
</protein>
<accession>A0A1H4D6V7</accession>
<name>A0A1H4D6V7_9BACT</name>
<evidence type="ECO:0000313" key="1">
    <source>
        <dbReference type="EMBL" id="SEA68190.1"/>
    </source>
</evidence>
<dbReference type="Proteomes" id="UP000199409">
    <property type="component" value="Unassembled WGS sequence"/>
</dbReference>